<dbReference type="Gene3D" id="3.40.50.300">
    <property type="entry name" value="P-loop containing nucleotide triphosphate hydrolases"/>
    <property type="match status" value="1"/>
</dbReference>
<evidence type="ECO:0000256" key="5">
    <source>
        <dbReference type="ARBA" id="ARBA00022741"/>
    </source>
</evidence>
<keyword evidence="5 10" id="KW-0547">Nucleotide-binding</keyword>
<dbReference type="EC" id="3.6.-.-" evidence="10"/>
<keyword evidence="14" id="KW-1185">Reference proteome</keyword>
<accession>A0A7W4WC54</accession>
<dbReference type="GO" id="GO:0030488">
    <property type="term" value="P:tRNA methylation"/>
    <property type="evidence" value="ECO:0007669"/>
    <property type="project" value="TreeGrafter"/>
</dbReference>
<evidence type="ECO:0000256" key="4">
    <source>
        <dbReference type="ARBA" id="ARBA00022723"/>
    </source>
</evidence>
<dbReference type="CDD" id="cd14858">
    <property type="entry name" value="TrmE_N"/>
    <property type="match status" value="1"/>
</dbReference>
<feature type="binding site" evidence="10">
    <location>
        <position position="250"/>
    </location>
    <ligand>
        <name>K(+)</name>
        <dbReference type="ChEBI" id="CHEBI:29103"/>
    </ligand>
</feature>
<feature type="binding site" evidence="10">
    <location>
        <position position="233"/>
    </location>
    <ligand>
        <name>Mg(2+)</name>
        <dbReference type="ChEBI" id="CHEBI:18420"/>
    </ligand>
</feature>
<dbReference type="Proteomes" id="UP000535937">
    <property type="component" value="Unassembled WGS sequence"/>
</dbReference>
<dbReference type="PROSITE" id="PS51709">
    <property type="entry name" value="G_TRME"/>
    <property type="match status" value="1"/>
</dbReference>
<dbReference type="NCBIfam" id="TIGR00450">
    <property type="entry name" value="mnmE_trmE_thdF"/>
    <property type="match status" value="1"/>
</dbReference>
<feature type="binding site" evidence="10">
    <location>
        <begin position="248"/>
        <end position="254"/>
    </location>
    <ligand>
        <name>GTP</name>
        <dbReference type="ChEBI" id="CHEBI:37565"/>
    </ligand>
</feature>
<feature type="binding site" evidence="10">
    <location>
        <position position="248"/>
    </location>
    <ligand>
        <name>K(+)</name>
        <dbReference type="ChEBI" id="CHEBI:29103"/>
    </ligand>
</feature>
<evidence type="ECO:0000256" key="9">
    <source>
        <dbReference type="ARBA" id="ARBA00023134"/>
    </source>
</evidence>
<dbReference type="PANTHER" id="PTHR42714:SF2">
    <property type="entry name" value="TRNA MODIFICATION GTPASE GTPBP3, MITOCHONDRIAL"/>
    <property type="match status" value="1"/>
</dbReference>
<dbReference type="GO" id="GO:0002098">
    <property type="term" value="P:tRNA wobble uridine modification"/>
    <property type="evidence" value="ECO:0007669"/>
    <property type="project" value="TreeGrafter"/>
</dbReference>
<dbReference type="Pfam" id="PF12631">
    <property type="entry name" value="MnmE_helical"/>
    <property type="match status" value="1"/>
</dbReference>
<evidence type="ECO:0000256" key="11">
    <source>
        <dbReference type="RuleBase" id="RU003313"/>
    </source>
</evidence>
<dbReference type="FunFam" id="3.40.50.300:FF:000249">
    <property type="entry name" value="tRNA modification GTPase MnmE"/>
    <property type="match status" value="1"/>
</dbReference>
<dbReference type="NCBIfam" id="TIGR00231">
    <property type="entry name" value="small_GTP"/>
    <property type="match status" value="1"/>
</dbReference>
<evidence type="ECO:0000256" key="8">
    <source>
        <dbReference type="ARBA" id="ARBA00022958"/>
    </source>
</evidence>
<feature type="domain" description="TrmE-type G" evidence="12">
    <location>
        <begin position="219"/>
        <end position="381"/>
    </location>
</feature>
<dbReference type="InterPro" id="IPR025867">
    <property type="entry name" value="MnmE_helical"/>
</dbReference>
<dbReference type="InterPro" id="IPR005225">
    <property type="entry name" value="Small_GTP-bd"/>
</dbReference>
<keyword evidence="4 10" id="KW-0479">Metal-binding</keyword>
<keyword evidence="2 10" id="KW-0963">Cytoplasm</keyword>
<dbReference type="GO" id="GO:0046872">
    <property type="term" value="F:metal ion binding"/>
    <property type="evidence" value="ECO:0007669"/>
    <property type="project" value="UniProtKB-KW"/>
</dbReference>
<dbReference type="InterPro" id="IPR027368">
    <property type="entry name" value="MnmE_dom2"/>
</dbReference>
<dbReference type="InterPro" id="IPR031168">
    <property type="entry name" value="G_TrmE"/>
</dbReference>
<proteinExistence type="inferred from homology"/>
<evidence type="ECO:0000256" key="6">
    <source>
        <dbReference type="ARBA" id="ARBA00022801"/>
    </source>
</evidence>
<dbReference type="GO" id="GO:0005525">
    <property type="term" value="F:GTP binding"/>
    <property type="evidence" value="ECO:0007669"/>
    <property type="project" value="UniProtKB-UniRule"/>
</dbReference>
<dbReference type="AlphaFoldDB" id="A0A7W4WC54"/>
<feature type="binding site" evidence="10">
    <location>
        <position position="27"/>
    </location>
    <ligand>
        <name>(6S)-5-formyl-5,6,7,8-tetrahydrofolate</name>
        <dbReference type="ChEBI" id="CHEBI:57457"/>
    </ligand>
</feature>
<protein>
    <recommendedName>
        <fullName evidence="10">tRNA modification GTPase MnmE</fullName>
        <ecNumber evidence="10">3.6.-.-</ecNumber>
    </recommendedName>
</protein>
<dbReference type="InterPro" id="IPR027266">
    <property type="entry name" value="TrmE/GcvT-like"/>
</dbReference>
<dbReference type="NCBIfam" id="NF003661">
    <property type="entry name" value="PRK05291.1-3"/>
    <property type="match status" value="1"/>
</dbReference>
<evidence type="ECO:0000259" key="12">
    <source>
        <dbReference type="PROSITE" id="PS51709"/>
    </source>
</evidence>
<feature type="binding site" evidence="10">
    <location>
        <position position="123"/>
    </location>
    <ligand>
        <name>(6S)-5-formyl-5,6,7,8-tetrahydrofolate</name>
        <dbReference type="ChEBI" id="CHEBI:57457"/>
    </ligand>
</feature>
<evidence type="ECO:0000256" key="7">
    <source>
        <dbReference type="ARBA" id="ARBA00022842"/>
    </source>
</evidence>
<dbReference type="Gene3D" id="1.20.120.430">
    <property type="entry name" value="tRNA modification GTPase MnmE domain 2"/>
    <property type="match status" value="1"/>
</dbReference>
<feature type="binding site" evidence="10">
    <location>
        <position position="229"/>
    </location>
    <ligand>
        <name>K(+)</name>
        <dbReference type="ChEBI" id="CHEBI:29103"/>
    </ligand>
</feature>
<keyword evidence="3 10" id="KW-0819">tRNA processing</keyword>
<comment type="caution">
    <text evidence="10">Lacks conserved residue(s) required for the propagation of feature annotation.</text>
</comment>
<comment type="cofactor">
    <cofactor evidence="10">
        <name>K(+)</name>
        <dbReference type="ChEBI" id="CHEBI:29103"/>
    </cofactor>
    <text evidence="10">Binds 1 potassium ion per subunit.</text>
</comment>
<dbReference type="Gene3D" id="3.30.1360.120">
    <property type="entry name" value="Probable tRNA modification gtpase trme, domain 1"/>
    <property type="match status" value="1"/>
</dbReference>
<dbReference type="InterPro" id="IPR004520">
    <property type="entry name" value="GTPase_MnmE"/>
</dbReference>
<evidence type="ECO:0000256" key="3">
    <source>
        <dbReference type="ARBA" id="ARBA00022694"/>
    </source>
</evidence>
<comment type="caution">
    <text evidence="13">The sequence shown here is derived from an EMBL/GenBank/DDBJ whole genome shotgun (WGS) entry which is preliminary data.</text>
</comment>
<feature type="binding site" evidence="10">
    <location>
        <position position="253"/>
    </location>
    <ligand>
        <name>K(+)</name>
        <dbReference type="ChEBI" id="CHEBI:29103"/>
    </ligand>
</feature>
<gene>
    <name evidence="10" type="primary">mnmE</name>
    <name evidence="10" type="synonym">trmE</name>
    <name evidence="13" type="ORF">FHS09_002383</name>
</gene>
<sequence>MPEQNLHRDTIAAVATAPGRGGIGVIRLSGPQAREFARAICGEGELQPRRAHYRNFHHRGQLIDQGIALFFPGPHSFTGEDVVELQGHGGPVILDQLLHAAIDLGARQARPGEFSERAFLNDKIDLAQAEAIADLIEAGSAQAARNAMRSLQGIFSEKIESLVENLTHLRIYVEASIDFPEEEIDFLADGKVAADLDALLHQLAQVEAEARRGSVVREGMRVAIAGRPNAGKSSLLNALAGREAAIVTELAGTTRDILREYIDIEGMPLHIADTAGLRDSPDRVEQIGIARAWEEIRGADRVLLVVDAERANSLDPEQAWPEFTAQLPDPEKLTLVLNKIDLTDYTAGLLAHTDGVPVIAISARTGAGLESLRDHLKHCMGYSGAAEGSFSARRRHLEALAEARAFIQQGAAQLRSAGAGELLAEDLRRAQQALGEITGAVTADELLGKIFGSFCIGK</sequence>
<dbReference type="GO" id="GO:0005829">
    <property type="term" value="C:cytosol"/>
    <property type="evidence" value="ECO:0007669"/>
    <property type="project" value="TreeGrafter"/>
</dbReference>
<feature type="binding site" evidence="10">
    <location>
        <begin position="273"/>
        <end position="276"/>
    </location>
    <ligand>
        <name>GTP</name>
        <dbReference type="ChEBI" id="CHEBI:37565"/>
    </ligand>
</feature>
<keyword evidence="6 10" id="KW-0378">Hydrolase</keyword>
<dbReference type="InterPro" id="IPR027417">
    <property type="entry name" value="P-loop_NTPase"/>
</dbReference>
<evidence type="ECO:0000313" key="14">
    <source>
        <dbReference type="Proteomes" id="UP000535937"/>
    </source>
</evidence>
<dbReference type="InterPro" id="IPR006073">
    <property type="entry name" value="GTP-bd"/>
</dbReference>
<evidence type="ECO:0000256" key="10">
    <source>
        <dbReference type="HAMAP-Rule" id="MF_00379"/>
    </source>
</evidence>
<evidence type="ECO:0000256" key="2">
    <source>
        <dbReference type="ARBA" id="ARBA00022490"/>
    </source>
</evidence>
<feature type="binding site" evidence="10">
    <location>
        <begin position="229"/>
        <end position="234"/>
    </location>
    <ligand>
        <name>GTP</name>
        <dbReference type="ChEBI" id="CHEBI:37565"/>
    </ligand>
</feature>
<keyword evidence="7 10" id="KW-0460">Magnesium</keyword>
<feature type="binding site" evidence="10">
    <location>
        <position position="254"/>
    </location>
    <ligand>
        <name>Mg(2+)</name>
        <dbReference type="ChEBI" id="CHEBI:18420"/>
    </ligand>
</feature>
<dbReference type="SUPFAM" id="SSF52540">
    <property type="entry name" value="P-loop containing nucleoside triphosphate hydrolases"/>
    <property type="match status" value="1"/>
</dbReference>
<comment type="subcellular location">
    <subcellularLocation>
        <location evidence="10">Cytoplasm</location>
    </subcellularLocation>
</comment>
<reference evidence="13 14" key="1">
    <citation type="submission" date="2020-08" db="EMBL/GenBank/DDBJ databases">
        <title>Genomic Encyclopedia of Type Strains, Phase III (KMG-III): the genomes of soil and plant-associated and newly described type strains.</title>
        <authorList>
            <person name="Whitman W."/>
        </authorList>
    </citation>
    <scope>NUCLEOTIDE SEQUENCE [LARGE SCALE GENOMIC DNA]</scope>
    <source>
        <strain evidence="13 14">CECT 8799</strain>
    </source>
</reference>
<dbReference type="CDD" id="cd04164">
    <property type="entry name" value="trmE"/>
    <property type="match status" value="1"/>
</dbReference>
<name>A0A7W4WC54_9GAMM</name>
<comment type="function">
    <text evidence="10">Exhibits a very high intrinsic GTPase hydrolysis rate. Involved in the addition of a carboxymethylaminomethyl (cmnm) group at the wobble position (U34) of certain tRNAs, forming tRNA-cmnm(5)s(2)U34.</text>
</comment>
<dbReference type="RefSeq" id="WP_183460062.1">
    <property type="nucleotide sequence ID" value="NZ_JACHWZ010000010.1"/>
</dbReference>
<keyword evidence="8 10" id="KW-0630">Potassium</keyword>
<keyword evidence="9 10" id="KW-0342">GTP-binding</keyword>
<comment type="similarity">
    <text evidence="1 10 11">Belongs to the TRAFAC class TrmE-Era-EngA-EngB-Septin-like GTPase superfamily. TrmE GTPase family.</text>
</comment>
<evidence type="ECO:0000313" key="13">
    <source>
        <dbReference type="EMBL" id="MBB3061545.1"/>
    </source>
</evidence>
<feature type="binding site" evidence="10">
    <location>
        <position position="458"/>
    </location>
    <ligand>
        <name>(6S)-5-formyl-5,6,7,8-tetrahydrofolate</name>
        <dbReference type="ChEBI" id="CHEBI:57457"/>
    </ligand>
</feature>
<organism evidence="13 14">
    <name type="scientific">Microbulbifer rhizosphaerae</name>
    <dbReference type="NCBI Taxonomy" id="1562603"/>
    <lineage>
        <taxon>Bacteria</taxon>
        <taxon>Pseudomonadati</taxon>
        <taxon>Pseudomonadota</taxon>
        <taxon>Gammaproteobacteria</taxon>
        <taxon>Cellvibrionales</taxon>
        <taxon>Microbulbiferaceae</taxon>
        <taxon>Microbulbifer</taxon>
    </lineage>
</organism>
<dbReference type="PANTHER" id="PTHR42714">
    <property type="entry name" value="TRNA MODIFICATION GTPASE GTPBP3"/>
    <property type="match status" value="1"/>
</dbReference>
<dbReference type="InterPro" id="IPR018948">
    <property type="entry name" value="GTP-bd_TrmE_N"/>
</dbReference>
<dbReference type="EMBL" id="JACHWZ010000010">
    <property type="protein sequence ID" value="MBB3061545.1"/>
    <property type="molecule type" value="Genomic_DNA"/>
</dbReference>
<dbReference type="Pfam" id="PF10396">
    <property type="entry name" value="TrmE_N"/>
    <property type="match status" value="1"/>
</dbReference>
<evidence type="ECO:0000256" key="1">
    <source>
        <dbReference type="ARBA" id="ARBA00011043"/>
    </source>
</evidence>
<feature type="binding site" evidence="10">
    <location>
        <begin position="362"/>
        <end position="364"/>
    </location>
    <ligand>
        <name>GTP</name>
        <dbReference type="ChEBI" id="CHEBI:37565"/>
    </ligand>
</feature>
<comment type="subunit">
    <text evidence="10">Homodimer. Heterotetramer of two MnmE and two MnmG subunits.</text>
</comment>
<dbReference type="Pfam" id="PF01926">
    <property type="entry name" value="MMR_HSR1"/>
    <property type="match status" value="1"/>
</dbReference>
<dbReference type="HAMAP" id="MF_00379">
    <property type="entry name" value="GTPase_MnmE"/>
    <property type="match status" value="1"/>
</dbReference>
<feature type="binding site" evidence="10">
    <location>
        <position position="84"/>
    </location>
    <ligand>
        <name>(6S)-5-formyl-5,6,7,8-tetrahydrofolate</name>
        <dbReference type="ChEBI" id="CHEBI:57457"/>
    </ligand>
</feature>
<dbReference type="GO" id="GO:0003924">
    <property type="term" value="F:GTPase activity"/>
    <property type="evidence" value="ECO:0007669"/>
    <property type="project" value="UniProtKB-UniRule"/>
</dbReference>